<keyword evidence="7" id="KW-0030">Aminoacyl-tRNA synthetase</keyword>
<dbReference type="PANTHER" id="PTHR22594:SF34">
    <property type="entry name" value="ASPARAGINE--TRNA LIGASE, MITOCHONDRIAL-RELATED"/>
    <property type="match status" value="1"/>
</dbReference>
<dbReference type="InterPro" id="IPR002312">
    <property type="entry name" value="Asp/Asn-tRNA-synth_IIb"/>
</dbReference>
<evidence type="ECO:0000256" key="6">
    <source>
        <dbReference type="ARBA" id="ARBA00022917"/>
    </source>
</evidence>
<evidence type="ECO:0000313" key="10">
    <source>
        <dbReference type="RefSeq" id="XP_014664584.1"/>
    </source>
</evidence>
<dbReference type="CDD" id="cd00776">
    <property type="entry name" value="AsxRS_core"/>
    <property type="match status" value="1"/>
</dbReference>
<organism evidence="9 10">
    <name type="scientific">Priapulus caudatus</name>
    <name type="common">Priapulid worm</name>
    <dbReference type="NCBI Taxonomy" id="37621"/>
    <lineage>
        <taxon>Eukaryota</taxon>
        <taxon>Metazoa</taxon>
        <taxon>Ecdysozoa</taxon>
        <taxon>Scalidophora</taxon>
        <taxon>Priapulida</taxon>
        <taxon>Priapulimorpha</taxon>
        <taxon>Priapulimorphida</taxon>
        <taxon>Priapulidae</taxon>
        <taxon>Priapulus</taxon>
    </lineage>
</organism>
<reference evidence="10" key="1">
    <citation type="submission" date="2025-08" db="UniProtKB">
        <authorList>
            <consortium name="RefSeq"/>
        </authorList>
    </citation>
    <scope>IDENTIFICATION</scope>
</reference>
<keyword evidence="3 10" id="KW-0436">Ligase</keyword>
<dbReference type="Gene3D" id="2.40.50.140">
    <property type="entry name" value="Nucleic acid-binding proteins"/>
    <property type="match status" value="1"/>
</dbReference>
<proteinExistence type="inferred from homology"/>
<dbReference type="Proteomes" id="UP000695022">
    <property type="component" value="Unplaced"/>
</dbReference>
<name>A0ABM1DXB3_PRICU</name>
<dbReference type="PRINTS" id="PR01042">
    <property type="entry name" value="TRNASYNTHASP"/>
</dbReference>
<dbReference type="InterPro" id="IPR045864">
    <property type="entry name" value="aa-tRNA-synth_II/BPL/LPL"/>
</dbReference>
<evidence type="ECO:0000256" key="7">
    <source>
        <dbReference type="ARBA" id="ARBA00023146"/>
    </source>
</evidence>
<gene>
    <name evidence="10" type="primary">LOC106806926</name>
</gene>
<dbReference type="SUPFAM" id="SSF50249">
    <property type="entry name" value="Nucleic acid-binding proteins"/>
    <property type="match status" value="1"/>
</dbReference>
<evidence type="ECO:0000256" key="3">
    <source>
        <dbReference type="ARBA" id="ARBA00022598"/>
    </source>
</evidence>
<dbReference type="NCBIfam" id="TIGR00457">
    <property type="entry name" value="asnS"/>
    <property type="match status" value="1"/>
</dbReference>
<accession>A0ABM1DXB3</accession>
<evidence type="ECO:0000256" key="5">
    <source>
        <dbReference type="ARBA" id="ARBA00022840"/>
    </source>
</evidence>
<sequence>MPKMSAPITVCAKLLLCQIKQPWKQLRKLSLSGNPSVKEILSQPELRGQKISAKGWVKAVRAMKEGKFVDLGDGSSQQILQVVVTPCCDKRDITFGSCLEVTGLLEQSKGQGQAVELVAESISLVGPCDVSGDYPFKPRKRYSADYSRQHLHLRQRTNSFAALLRMRNVATQEIHRFYQSLGFIQVHTPVLTSNDCEGAGEVFHIMPGIQASGPRKNTPDTTDNSTPLMFFDTPAYLTVSGQLHLEAVASGMSKVYAFNTAFRAENCQSRRHMSEFYMVEAELAFLSSLDDLMQNVEDLVKTTVKRMLETCESDLTLFFQHLSPKGHKEQVQKMLSSEFKRMTYTDAIGILRGQPGLKSKAEWGDDLSNEQEQCLVKQAGGLPVFVTDWPASAKPFYMRPNPDGKTVACFDLLVPDVGELCGGSLREDDLDRLEAKVAKLGQADALSWYVDLRRYGATPTGGYGLGFERHLQWILGINNIKDTIPFPRWTHHCRM</sequence>
<keyword evidence="5" id="KW-0067">ATP-binding</keyword>
<comment type="similarity">
    <text evidence="1">Belongs to the class-II aminoacyl-tRNA synthetase family.</text>
</comment>
<dbReference type="PROSITE" id="PS50862">
    <property type="entry name" value="AA_TRNA_LIGASE_II"/>
    <property type="match status" value="1"/>
</dbReference>
<keyword evidence="6" id="KW-0648">Protein biosynthesis</keyword>
<dbReference type="EC" id="6.1.1.22" evidence="2"/>
<dbReference type="NCBIfam" id="NF003037">
    <property type="entry name" value="PRK03932.1"/>
    <property type="match status" value="1"/>
</dbReference>
<dbReference type="InterPro" id="IPR004522">
    <property type="entry name" value="Asn-tRNA-ligase"/>
</dbReference>
<protein>
    <recommendedName>
        <fullName evidence="2">asparagine--tRNA ligase</fullName>
        <ecNumber evidence="2">6.1.1.22</ecNumber>
    </recommendedName>
</protein>
<dbReference type="CDD" id="cd04318">
    <property type="entry name" value="EcAsnRS_like_N"/>
    <property type="match status" value="1"/>
</dbReference>
<dbReference type="Pfam" id="PF00152">
    <property type="entry name" value="tRNA-synt_2"/>
    <property type="match status" value="1"/>
</dbReference>
<evidence type="ECO:0000259" key="8">
    <source>
        <dbReference type="PROSITE" id="PS50862"/>
    </source>
</evidence>
<dbReference type="PANTHER" id="PTHR22594">
    <property type="entry name" value="ASPARTYL/LYSYL-TRNA SYNTHETASE"/>
    <property type="match status" value="1"/>
</dbReference>
<dbReference type="GO" id="GO:0016874">
    <property type="term" value="F:ligase activity"/>
    <property type="evidence" value="ECO:0007669"/>
    <property type="project" value="UniProtKB-KW"/>
</dbReference>
<keyword evidence="9" id="KW-1185">Reference proteome</keyword>
<evidence type="ECO:0000256" key="2">
    <source>
        <dbReference type="ARBA" id="ARBA00012816"/>
    </source>
</evidence>
<dbReference type="RefSeq" id="XP_014664584.1">
    <property type="nucleotide sequence ID" value="XM_014809098.1"/>
</dbReference>
<feature type="domain" description="Aminoacyl-transfer RNA synthetases class-II family profile" evidence="8">
    <location>
        <begin position="164"/>
        <end position="485"/>
    </location>
</feature>
<dbReference type="InterPro" id="IPR012340">
    <property type="entry name" value="NA-bd_OB-fold"/>
</dbReference>
<dbReference type="Gene3D" id="3.30.930.10">
    <property type="entry name" value="Bira Bifunctional Protein, Domain 2"/>
    <property type="match status" value="1"/>
</dbReference>
<dbReference type="GeneID" id="106806926"/>
<evidence type="ECO:0000256" key="1">
    <source>
        <dbReference type="ARBA" id="ARBA00008226"/>
    </source>
</evidence>
<evidence type="ECO:0000256" key="4">
    <source>
        <dbReference type="ARBA" id="ARBA00022741"/>
    </source>
</evidence>
<dbReference type="SUPFAM" id="SSF55681">
    <property type="entry name" value="Class II aaRS and biotin synthetases"/>
    <property type="match status" value="1"/>
</dbReference>
<dbReference type="InterPro" id="IPR006195">
    <property type="entry name" value="aa-tRNA-synth_II"/>
</dbReference>
<evidence type="ECO:0000313" key="9">
    <source>
        <dbReference type="Proteomes" id="UP000695022"/>
    </source>
</evidence>
<keyword evidence="4" id="KW-0547">Nucleotide-binding</keyword>
<dbReference type="InterPro" id="IPR004364">
    <property type="entry name" value="Aa-tRNA-synt_II"/>
</dbReference>